<keyword evidence="10" id="KW-0472">Membrane</keyword>
<dbReference type="EMBL" id="JAWSTH010000016">
    <property type="protein sequence ID" value="MDW5594417.1"/>
    <property type="molecule type" value="Genomic_DNA"/>
</dbReference>
<name>A0ABU4HMC7_9ACTN</name>
<keyword evidence="15" id="KW-1185">Reference proteome</keyword>
<feature type="region of interest" description="Disordered" evidence="11">
    <location>
        <begin position="460"/>
        <end position="499"/>
    </location>
</feature>
<dbReference type="Proteomes" id="UP001284601">
    <property type="component" value="Unassembled WGS sequence"/>
</dbReference>
<evidence type="ECO:0000256" key="6">
    <source>
        <dbReference type="ARBA" id="ARBA00022692"/>
    </source>
</evidence>
<dbReference type="InterPro" id="IPR036890">
    <property type="entry name" value="HATPase_C_sf"/>
</dbReference>
<dbReference type="SUPFAM" id="SSF158472">
    <property type="entry name" value="HAMP domain-like"/>
    <property type="match status" value="1"/>
</dbReference>
<evidence type="ECO:0000256" key="3">
    <source>
        <dbReference type="ARBA" id="ARBA00012438"/>
    </source>
</evidence>
<dbReference type="GO" id="GO:0016301">
    <property type="term" value="F:kinase activity"/>
    <property type="evidence" value="ECO:0007669"/>
    <property type="project" value="UniProtKB-KW"/>
</dbReference>
<dbReference type="SUPFAM" id="SSF55874">
    <property type="entry name" value="ATPase domain of HSP90 chaperone/DNA topoisomerase II/histidine kinase"/>
    <property type="match status" value="1"/>
</dbReference>
<accession>A0ABU4HMC7</accession>
<dbReference type="InterPro" id="IPR003661">
    <property type="entry name" value="HisK_dim/P_dom"/>
</dbReference>
<dbReference type="SUPFAM" id="SSF47384">
    <property type="entry name" value="Homodimeric domain of signal transducing histidine kinase"/>
    <property type="match status" value="1"/>
</dbReference>
<dbReference type="Gene3D" id="3.30.565.10">
    <property type="entry name" value="Histidine kinase-like ATPase, C-terminal domain"/>
    <property type="match status" value="1"/>
</dbReference>
<feature type="domain" description="HAMP" evidence="13">
    <location>
        <begin position="188"/>
        <end position="246"/>
    </location>
</feature>
<evidence type="ECO:0000256" key="1">
    <source>
        <dbReference type="ARBA" id="ARBA00000085"/>
    </source>
</evidence>
<dbReference type="Pfam" id="PF00672">
    <property type="entry name" value="HAMP"/>
    <property type="match status" value="1"/>
</dbReference>
<evidence type="ECO:0000313" key="14">
    <source>
        <dbReference type="EMBL" id="MDW5594417.1"/>
    </source>
</evidence>
<sequence length="499" mass="51793">MTLRRRFALLAAAAVAVAIVLASGIVYVVVRGELRGRLDAELRQVSAPTRLRFALGGPPPPGEGVRRMRGFAAPRDALGLQTTYVAAVAADGTRLWPPPGEEGAPELPVDSATRAVASGERGAFFSDARVDDTPVRILTTPLAEGFAAQVARPLTDVDRTLDRLALVLLLVSAGGIALAAALGRLVARTALRPVGRLTAAVEHVGETGDLTRRIDVDPRAGADADEIARLARSFNTMLAALEASVGRQRQLVADASHELRTPLTSLRTNIEVLALPAGLPDDERRRLLSDVVEQLEELSGLVGDLVELAREQEPAAAVEDVRLDLLVEEAVARARRRPGAPLFATALEPCLVRGVPARLDRAVANLLDNAAKWSPLGAEVTVALSAAGALTVRDRGPGIAPDDLPHVFERFYRAPGARGMPGSGLGLAIVRQVAELHGGSATAAAAPGGGALMRLELPGEWVDATPPPSGPLAASPPPPPAELASGGRGAGGDTSTRAG</sequence>
<dbReference type="InterPro" id="IPR005467">
    <property type="entry name" value="His_kinase_dom"/>
</dbReference>
<dbReference type="PROSITE" id="PS50885">
    <property type="entry name" value="HAMP"/>
    <property type="match status" value="1"/>
</dbReference>
<dbReference type="PANTHER" id="PTHR45436:SF5">
    <property type="entry name" value="SENSOR HISTIDINE KINASE TRCS"/>
    <property type="match status" value="1"/>
</dbReference>
<dbReference type="CDD" id="cd00082">
    <property type="entry name" value="HisKA"/>
    <property type="match status" value="1"/>
</dbReference>
<organism evidence="14 15">
    <name type="scientific">Conexibacter stalactiti</name>
    <dbReference type="NCBI Taxonomy" id="1940611"/>
    <lineage>
        <taxon>Bacteria</taxon>
        <taxon>Bacillati</taxon>
        <taxon>Actinomycetota</taxon>
        <taxon>Thermoleophilia</taxon>
        <taxon>Solirubrobacterales</taxon>
        <taxon>Conexibacteraceae</taxon>
        <taxon>Conexibacter</taxon>
    </lineage>
</organism>
<dbReference type="InterPro" id="IPR004358">
    <property type="entry name" value="Sig_transdc_His_kin-like_C"/>
</dbReference>
<reference evidence="14 15" key="2">
    <citation type="submission" date="2023-10" db="EMBL/GenBank/DDBJ databases">
        <authorList>
            <person name="Han X.F."/>
        </authorList>
    </citation>
    <scope>NUCLEOTIDE SEQUENCE [LARGE SCALE GENOMIC DNA]</scope>
    <source>
        <strain evidence="14 15">KCTC 39840</strain>
    </source>
</reference>
<keyword evidence="5" id="KW-0808">Transferase</keyword>
<evidence type="ECO:0000256" key="9">
    <source>
        <dbReference type="ARBA" id="ARBA00023012"/>
    </source>
</evidence>
<comment type="subcellular location">
    <subcellularLocation>
        <location evidence="2">Cell membrane</location>
    </subcellularLocation>
</comment>
<dbReference type="Gene3D" id="6.10.340.10">
    <property type="match status" value="1"/>
</dbReference>
<dbReference type="SMART" id="SM00304">
    <property type="entry name" value="HAMP"/>
    <property type="match status" value="1"/>
</dbReference>
<comment type="caution">
    <text evidence="14">The sequence shown here is derived from an EMBL/GenBank/DDBJ whole genome shotgun (WGS) entry which is preliminary data.</text>
</comment>
<protein>
    <recommendedName>
        <fullName evidence="3">histidine kinase</fullName>
        <ecNumber evidence="3">2.7.13.3</ecNumber>
    </recommendedName>
</protein>
<dbReference type="CDD" id="cd06225">
    <property type="entry name" value="HAMP"/>
    <property type="match status" value="1"/>
</dbReference>
<keyword evidence="4" id="KW-0597">Phosphoprotein</keyword>
<evidence type="ECO:0000256" key="7">
    <source>
        <dbReference type="ARBA" id="ARBA00022777"/>
    </source>
</evidence>
<dbReference type="Gene3D" id="1.10.287.130">
    <property type="match status" value="1"/>
</dbReference>
<evidence type="ECO:0000256" key="11">
    <source>
        <dbReference type="SAM" id="MobiDB-lite"/>
    </source>
</evidence>
<keyword evidence="8" id="KW-1133">Transmembrane helix</keyword>
<dbReference type="SMART" id="SM00388">
    <property type="entry name" value="HisKA"/>
    <property type="match status" value="1"/>
</dbReference>
<dbReference type="RefSeq" id="WP_318596687.1">
    <property type="nucleotide sequence ID" value="NZ_JAWSTH010000016.1"/>
</dbReference>
<dbReference type="PANTHER" id="PTHR45436">
    <property type="entry name" value="SENSOR HISTIDINE KINASE YKOH"/>
    <property type="match status" value="1"/>
</dbReference>
<evidence type="ECO:0000259" key="13">
    <source>
        <dbReference type="PROSITE" id="PS50885"/>
    </source>
</evidence>
<gene>
    <name evidence="14" type="ORF">R7226_08720</name>
</gene>
<dbReference type="InterPro" id="IPR050428">
    <property type="entry name" value="TCS_sensor_his_kinase"/>
</dbReference>
<keyword evidence="7 14" id="KW-0418">Kinase</keyword>
<evidence type="ECO:0000256" key="10">
    <source>
        <dbReference type="ARBA" id="ARBA00023136"/>
    </source>
</evidence>
<evidence type="ECO:0000313" key="15">
    <source>
        <dbReference type="Proteomes" id="UP001284601"/>
    </source>
</evidence>
<reference evidence="15" key="1">
    <citation type="submission" date="2023-07" db="EMBL/GenBank/DDBJ databases">
        <title>Conexibacter stalactiti sp. nov., isolated from stalactites in a lava cave and emended description of the genus Conexibacter.</title>
        <authorList>
            <person name="Lee S.D."/>
        </authorList>
    </citation>
    <scope>NUCLEOTIDE SEQUENCE [LARGE SCALE GENOMIC DNA]</scope>
    <source>
        <strain evidence="15">KCTC 39840</strain>
    </source>
</reference>
<comment type="catalytic activity">
    <reaction evidence="1">
        <text>ATP + protein L-histidine = ADP + protein N-phospho-L-histidine.</text>
        <dbReference type="EC" id="2.7.13.3"/>
    </reaction>
</comment>
<keyword evidence="9" id="KW-0902">Two-component regulatory system</keyword>
<dbReference type="EC" id="2.7.13.3" evidence="3"/>
<dbReference type="PRINTS" id="PR00344">
    <property type="entry name" value="BCTRLSENSOR"/>
</dbReference>
<evidence type="ECO:0000256" key="8">
    <source>
        <dbReference type="ARBA" id="ARBA00022989"/>
    </source>
</evidence>
<dbReference type="InterPro" id="IPR036097">
    <property type="entry name" value="HisK_dim/P_sf"/>
</dbReference>
<dbReference type="InterPro" id="IPR003660">
    <property type="entry name" value="HAMP_dom"/>
</dbReference>
<evidence type="ECO:0000259" key="12">
    <source>
        <dbReference type="PROSITE" id="PS50109"/>
    </source>
</evidence>
<keyword evidence="6" id="KW-0812">Transmembrane</keyword>
<evidence type="ECO:0000256" key="4">
    <source>
        <dbReference type="ARBA" id="ARBA00022553"/>
    </source>
</evidence>
<evidence type="ECO:0000256" key="2">
    <source>
        <dbReference type="ARBA" id="ARBA00004236"/>
    </source>
</evidence>
<dbReference type="PROSITE" id="PS50109">
    <property type="entry name" value="HIS_KIN"/>
    <property type="match status" value="1"/>
</dbReference>
<proteinExistence type="predicted"/>
<feature type="domain" description="Histidine kinase" evidence="12">
    <location>
        <begin position="254"/>
        <end position="461"/>
    </location>
</feature>
<dbReference type="Pfam" id="PF02518">
    <property type="entry name" value="HATPase_c"/>
    <property type="match status" value="1"/>
</dbReference>
<dbReference type="SMART" id="SM00387">
    <property type="entry name" value="HATPase_c"/>
    <property type="match status" value="1"/>
</dbReference>
<feature type="compositionally biased region" description="Pro residues" evidence="11">
    <location>
        <begin position="465"/>
        <end position="481"/>
    </location>
</feature>
<dbReference type="Pfam" id="PF00512">
    <property type="entry name" value="HisKA"/>
    <property type="match status" value="1"/>
</dbReference>
<dbReference type="InterPro" id="IPR003594">
    <property type="entry name" value="HATPase_dom"/>
</dbReference>
<evidence type="ECO:0000256" key="5">
    <source>
        <dbReference type="ARBA" id="ARBA00022679"/>
    </source>
</evidence>
<dbReference type="CDD" id="cd00075">
    <property type="entry name" value="HATPase"/>
    <property type="match status" value="1"/>
</dbReference>